<proteinExistence type="predicted"/>
<feature type="transmembrane region" description="Helical" evidence="1">
    <location>
        <begin position="29"/>
        <end position="50"/>
    </location>
</feature>
<dbReference type="Proteomes" id="UP000028880">
    <property type="component" value="Unassembled WGS sequence"/>
</dbReference>
<protein>
    <recommendedName>
        <fullName evidence="3">Transmembrane protein</fullName>
    </recommendedName>
</protein>
<feature type="transmembrane region" description="Helical" evidence="1">
    <location>
        <begin position="128"/>
        <end position="146"/>
    </location>
</feature>
<dbReference type="EMBL" id="HG964447">
    <property type="protein sequence ID" value="CDO91341.1"/>
    <property type="molecule type" value="Genomic_DNA"/>
</dbReference>
<gene>
    <name evidence="2" type="ORF">BN973_05748</name>
</gene>
<evidence type="ECO:0008006" key="3">
    <source>
        <dbReference type="Google" id="ProtNLM"/>
    </source>
</evidence>
<evidence type="ECO:0000313" key="2">
    <source>
        <dbReference type="EMBL" id="CDO91341.1"/>
    </source>
</evidence>
<reference evidence="2" key="1">
    <citation type="journal article" date="2014" name="Genome Announc.">
        <title>Draft Genome Sequence of Mycobacterium triplex DSM 44626.</title>
        <authorList>
            <person name="Sassi M."/>
            <person name="Croce O."/>
            <person name="Robert C."/>
            <person name="Raoult D."/>
            <person name="Drancourt M."/>
        </authorList>
    </citation>
    <scope>NUCLEOTIDE SEQUENCE [LARGE SCALE GENOMIC DNA]</scope>
    <source>
        <strain evidence="2">DSM 44626</strain>
    </source>
</reference>
<name>A0A024K612_9MYCO</name>
<keyword evidence="1" id="KW-1133">Transmembrane helix</keyword>
<keyword evidence="1" id="KW-0472">Membrane</keyword>
<dbReference type="RefSeq" id="WP_139813799.1">
    <property type="nucleotide sequence ID" value="NZ_HG964447.1"/>
</dbReference>
<evidence type="ECO:0000256" key="1">
    <source>
        <dbReference type="SAM" id="Phobius"/>
    </source>
</evidence>
<dbReference type="OrthoDB" id="4735975at2"/>
<dbReference type="AlphaFoldDB" id="A0A024K612"/>
<sequence>MSDAEVDGPHPAAPGATIGAVFWHVVGRLAVGALGLMFIALFFGAGLVAYQDLTGPHCDGHRMGPADTCSVLTSRGYRSIRTIEKLNRAGTDPAVLTAPVNWHATQENIHQGVYSPASMRDFHRNTGYTMLGGALLIALMLGSWAYKAAKARSSAPRRL</sequence>
<accession>A0A024K612</accession>
<dbReference type="STRING" id="47839.BN973_05748"/>
<keyword evidence="1" id="KW-0812">Transmembrane</keyword>
<dbReference type="HOGENOM" id="CLU_1658871_0_0_11"/>
<reference evidence="2" key="2">
    <citation type="submission" date="2014-04" db="EMBL/GenBank/DDBJ databases">
        <authorList>
            <person name="Xu Y.W."/>
            <person name="Yang Q."/>
        </authorList>
    </citation>
    <scope>NUCLEOTIDE SEQUENCE</scope>
    <source>
        <strain evidence="2">DSM 44626</strain>
    </source>
</reference>
<organism evidence="2">
    <name type="scientific">Mycobacterium triplex</name>
    <dbReference type="NCBI Taxonomy" id="47839"/>
    <lineage>
        <taxon>Bacteria</taxon>
        <taxon>Bacillati</taxon>
        <taxon>Actinomycetota</taxon>
        <taxon>Actinomycetes</taxon>
        <taxon>Mycobacteriales</taxon>
        <taxon>Mycobacteriaceae</taxon>
        <taxon>Mycobacterium</taxon>
        <taxon>Mycobacterium simiae complex</taxon>
    </lineage>
</organism>